<reference evidence="8 9" key="1">
    <citation type="submission" date="2016-04" db="EMBL/GenBank/DDBJ databases">
        <title>A degradative enzymes factory behind the ericoid mycorrhizal symbiosis.</title>
        <authorList>
            <consortium name="DOE Joint Genome Institute"/>
            <person name="Martino E."/>
            <person name="Morin E."/>
            <person name="Grelet G."/>
            <person name="Kuo A."/>
            <person name="Kohler A."/>
            <person name="Daghino S."/>
            <person name="Barry K."/>
            <person name="Choi C."/>
            <person name="Cichocki N."/>
            <person name="Clum A."/>
            <person name="Copeland A."/>
            <person name="Hainaut M."/>
            <person name="Haridas S."/>
            <person name="Labutti K."/>
            <person name="Lindquist E."/>
            <person name="Lipzen A."/>
            <person name="Khouja H.-R."/>
            <person name="Murat C."/>
            <person name="Ohm R."/>
            <person name="Olson A."/>
            <person name="Spatafora J."/>
            <person name="Veneault-Fourrey C."/>
            <person name="Henrissat B."/>
            <person name="Grigoriev I."/>
            <person name="Martin F."/>
            <person name="Perotto S."/>
        </authorList>
    </citation>
    <scope>NUCLEOTIDE SEQUENCE [LARGE SCALE GENOMIC DNA]</scope>
    <source>
        <strain evidence="8 9">E</strain>
    </source>
</reference>
<dbReference type="InterPro" id="IPR036259">
    <property type="entry name" value="MFS_trans_sf"/>
</dbReference>
<evidence type="ECO:0000256" key="5">
    <source>
        <dbReference type="ARBA" id="ARBA00023136"/>
    </source>
</evidence>
<feature type="region of interest" description="Disordered" evidence="6">
    <location>
        <begin position="1"/>
        <end position="20"/>
    </location>
</feature>
<feature type="transmembrane region" description="Helical" evidence="7">
    <location>
        <begin position="235"/>
        <end position="257"/>
    </location>
</feature>
<evidence type="ECO:0000256" key="1">
    <source>
        <dbReference type="ARBA" id="ARBA00004141"/>
    </source>
</evidence>
<evidence type="ECO:0000256" key="3">
    <source>
        <dbReference type="ARBA" id="ARBA00022692"/>
    </source>
</evidence>
<dbReference type="AlphaFoldDB" id="A0A2J6TCG0"/>
<evidence type="ECO:0000256" key="6">
    <source>
        <dbReference type="SAM" id="MobiDB-lite"/>
    </source>
</evidence>
<evidence type="ECO:0000256" key="2">
    <source>
        <dbReference type="ARBA" id="ARBA00022448"/>
    </source>
</evidence>
<feature type="transmembrane region" description="Helical" evidence="7">
    <location>
        <begin position="166"/>
        <end position="189"/>
    </location>
</feature>
<dbReference type="GeneID" id="36586150"/>
<feature type="transmembrane region" description="Helical" evidence="7">
    <location>
        <begin position="464"/>
        <end position="485"/>
    </location>
</feature>
<dbReference type="EMBL" id="KZ613788">
    <property type="protein sequence ID" value="PMD60717.1"/>
    <property type="molecule type" value="Genomic_DNA"/>
</dbReference>
<dbReference type="Gene3D" id="1.20.1250.20">
    <property type="entry name" value="MFS general substrate transporter like domains"/>
    <property type="match status" value="1"/>
</dbReference>
<feature type="transmembrane region" description="Helical" evidence="7">
    <location>
        <begin position="201"/>
        <end position="223"/>
    </location>
</feature>
<dbReference type="OrthoDB" id="6730379at2759"/>
<dbReference type="GO" id="GO:0022857">
    <property type="term" value="F:transmembrane transporter activity"/>
    <property type="evidence" value="ECO:0007669"/>
    <property type="project" value="InterPro"/>
</dbReference>
<feature type="transmembrane region" description="Helical" evidence="7">
    <location>
        <begin position="308"/>
        <end position="328"/>
    </location>
</feature>
<accession>A0A2J6TCG0</accession>
<feature type="transmembrane region" description="Helical" evidence="7">
    <location>
        <begin position="348"/>
        <end position="366"/>
    </location>
</feature>
<keyword evidence="3 7" id="KW-0812">Transmembrane</keyword>
<keyword evidence="2" id="KW-0813">Transport</keyword>
<evidence type="ECO:0000313" key="8">
    <source>
        <dbReference type="EMBL" id="PMD60717.1"/>
    </source>
</evidence>
<comment type="subcellular location">
    <subcellularLocation>
        <location evidence="1">Membrane</location>
        <topology evidence="1">Multi-pass membrane protein</topology>
    </subcellularLocation>
</comment>
<dbReference type="Pfam" id="PF07690">
    <property type="entry name" value="MFS_1"/>
    <property type="match status" value="1"/>
</dbReference>
<keyword evidence="5 7" id="KW-0472">Membrane</keyword>
<feature type="transmembrane region" description="Helical" evidence="7">
    <location>
        <begin position="373"/>
        <end position="392"/>
    </location>
</feature>
<evidence type="ECO:0000313" key="9">
    <source>
        <dbReference type="Proteomes" id="UP000235371"/>
    </source>
</evidence>
<sequence length="534" mass="59834">MASSEKTEIEEIALNTEPQPQTRDFEELKVLSNPPQASIGLGKIDDIIIDTVNAETEYTPEQFRKLRWKIDLWLLPLMWVCFGTQQADKTSVSVQAVFGIRTDTHLVGQQFPWLTTIFYISYLVAEGPANFLMQRVNVGKFLAANMFVWGIIVLCIAFAQNFAGLMVLRALQGVCECTISPTFLLLTGLWYTSREHTMRSIIWGTANAGMQVIASLISYSIGFQAQKHPGGLPPWRGISIFLGCLTLTSSVLVFFILGTPREVRWLSEDEKRMAIARVVANQTGSDRQKRDHWKWSQALTAFKDPQTYFFFFVVIANSLPNGGITTFGNLVYVSFGFTSLETLTEGTVPQQAVSVLWFLLVGYTTLKKPNLRFFFMMVSLLPAFAGMIALALLPNGKSLLWTKWGLYLMTVTGNLPGLLIWTILPSNVAGRTKKSVTATVLFIAYCTGNAIGAQLFQAKDAPRYLPGLTACGVLFGVEFVLMATWRGYYMWQNKRRATKIAELGLTVEEAQRQGRVNAESDMTDLENIFFKYSF</sequence>
<evidence type="ECO:0000256" key="4">
    <source>
        <dbReference type="ARBA" id="ARBA00022989"/>
    </source>
</evidence>
<organism evidence="8 9">
    <name type="scientific">Hyaloscypha bicolor E</name>
    <dbReference type="NCBI Taxonomy" id="1095630"/>
    <lineage>
        <taxon>Eukaryota</taxon>
        <taxon>Fungi</taxon>
        <taxon>Dikarya</taxon>
        <taxon>Ascomycota</taxon>
        <taxon>Pezizomycotina</taxon>
        <taxon>Leotiomycetes</taxon>
        <taxon>Helotiales</taxon>
        <taxon>Hyaloscyphaceae</taxon>
        <taxon>Hyaloscypha</taxon>
        <taxon>Hyaloscypha bicolor</taxon>
    </lineage>
</organism>
<dbReference type="InParanoid" id="A0A2J6TCG0"/>
<protein>
    <submittedName>
        <fullName evidence="8">MFS general substrate transporter</fullName>
    </submittedName>
</protein>
<keyword evidence="9" id="KW-1185">Reference proteome</keyword>
<feature type="transmembrane region" description="Helical" evidence="7">
    <location>
        <begin position="141"/>
        <end position="160"/>
    </location>
</feature>
<evidence type="ECO:0000256" key="7">
    <source>
        <dbReference type="SAM" id="Phobius"/>
    </source>
</evidence>
<name>A0A2J6TCG0_9HELO</name>
<feature type="transmembrane region" description="Helical" evidence="7">
    <location>
        <begin position="404"/>
        <end position="424"/>
    </location>
</feature>
<dbReference type="Proteomes" id="UP000235371">
    <property type="component" value="Unassembled WGS sequence"/>
</dbReference>
<dbReference type="PANTHER" id="PTHR43791">
    <property type="entry name" value="PERMEASE-RELATED"/>
    <property type="match status" value="1"/>
</dbReference>
<dbReference type="InterPro" id="IPR011701">
    <property type="entry name" value="MFS"/>
</dbReference>
<dbReference type="SUPFAM" id="SSF103473">
    <property type="entry name" value="MFS general substrate transporter"/>
    <property type="match status" value="1"/>
</dbReference>
<proteinExistence type="predicted"/>
<keyword evidence="4 7" id="KW-1133">Transmembrane helix</keyword>
<dbReference type="RefSeq" id="XP_024737621.1">
    <property type="nucleotide sequence ID" value="XM_024878073.1"/>
</dbReference>
<dbReference type="PANTHER" id="PTHR43791:SF7">
    <property type="entry name" value="MAJOR FACILITATOR SUPERFAMILY (MFS) PROFILE DOMAIN-CONTAINING PROTEIN"/>
    <property type="match status" value="1"/>
</dbReference>
<dbReference type="GO" id="GO:0016020">
    <property type="term" value="C:membrane"/>
    <property type="evidence" value="ECO:0007669"/>
    <property type="project" value="UniProtKB-SubCell"/>
</dbReference>
<feature type="transmembrane region" description="Helical" evidence="7">
    <location>
        <begin position="436"/>
        <end position="458"/>
    </location>
</feature>
<gene>
    <name evidence="8" type="ORF">K444DRAFT_588725</name>
</gene>